<dbReference type="InterPro" id="IPR029058">
    <property type="entry name" value="AB_hydrolase_fold"/>
</dbReference>
<reference evidence="3 4" key="1">
    <citation type="submission" date="2021-06" db="EMBL/GenBank/DDBJ databases">
        <title>Actinomycetes sequencing.</title>
        <authorList>
            <person name="Shan Q."/>
        </authorList>
    </citation>
    <scope>NUCLEOTIDE SEQUENCE [LARGE SCALE GENOMIC DNA]</scope>
    <source>
        <strain evidence="3 4">NEAU-G5</strain>
    </source>
</reference>
<keyword evidence="1" id="KW-0732">Signal</keyword>
<evidence type="ECO:0000259" key="2">
    <source>
        <dbReference type="Pfam" id="PF00561"/>
    </source>
</evidence>
<evidence type="ECO:0000256" key="1">
    <source>
        <dbReference type="SAM" id="SignalP"/>
    </source>
</evidence>
<name>A0ABS6AUS3_9NOCA</name>
<dbReference type="SUPFAM" id="SSF53474">
    <property type="entry name" value="alpha/beta-Hydrolases"/>
    <property type="match status" value="1"/>
</dbReference>
<dbReference type="EMBL" id="JAHKNI010000002">
    <property type="protein sequence ID" value="MBU3061775.1"/>
    <property type="molecule type" value="Genomic_DNA"/>
</dbReference>
<feature type="domain" description="AB hydrolase-1" evidence="2">
    <location>
        <begin position="63"/>
        <end position="306"/>
    </location>
</feature>
<dbReference type="PANTHER" id="PTHR43798:SF33">
    <property type="entry name" value="HYDROLASE, PUTATIVE (AFU_ORTHOLOGUE AFUA_2G14860)-RELATED"/>
    <property type="match status" value="1"/>
</dbReference>
<dbReference type="Gene3D" id="3.40.50.1820">
    <property type="entry name" value="alpha/beta hydrolase"/>
    <property type="match status" value="1"/>
</dbReference>
<sequence>MRFSAFHRRLVPLAAALTMAGALVTSCSSSHPAAAADPLPGFHDGTIDNDGVAVHYVIGGHGPAIVLLHGYPETWRAWSKIAPDLAKDHTVVAVDLRGMGDSGFAKSDDGYQALAVATDVHALAQHLNLGHFDLFAHDFGGEIALAYADEYRSDLAHLAIMEAAPTTDYAAFAHSRPDFLWFDWLALGPKDQLAEKLIAGKEADFYGALYEAKDGPLDKAETDGYIAAFSRAGRTHAGLEYYREKDAGDKAEDALFAQQGKLTIPVLGLGGQDSMGPTVGAMLARVATNVTTDVVPHADHWVLDENTSYVIAGLRKLLAE</sequence>
<dbReference type="InterPro" id="IPR050266">
    <property type="entry name" value="AB_hydrolase_sf"/>
</dbReference>
<accession>A0ABS6AUS3</accession>
<proteinExistence type="predicted"/>
<dbReference type="Proteomes" id="UP000733379">
    <property type="component" value="Unassembled WGS sequence"/>
</dbReference>
<dbReference type="Pfam" id="PF00561">
    <property type="entry name" value="Abhydrolase_1"/>
    <property type="match status" value="1"/>
</dbReference>
<keyword evidence="3" id="KW-0378">Hydrolase</keyword>
<protein>
    <submittedName>
        <fullName evidence="3">Alpha/beta fold hydrolase</fullName>
    </submittedName>
</protein>
<comment type="caution">
    <text evidence="3">The sequence shown here is derived from an EMBL/GenBank/DDBJ whole genome shotgun (WGS) entry which is preliminary data.</text>
</comment>
<evidence type="ECO:0000313" key="3">
    <source>
        <dbReference type="EMBL" id="MBU3061775.1"/>
    </source>
</evidence>
<dbReference type="RefSeq" id="WP_215916601.1">
    <property type="nucleotide sequence ID" value="NZ_JAHKNI010000002.1"/>
</dbReference>
<dbReference type="InterPro" id="IPR000073">
    <property type="entry name" value="AB_hydrolase_1"/>
</dbReference>
<evidence type="ECO:0000313" key="4">
    <source>
        <dbReference type="Proteomes" id="UP000733379"/>
    </source>
</evidence>
<keyword evidence="4" id="KW-1185">Reference proteome</keyword>
<dbReference type="PROSITE" id="PS51257">
    <property type="entry name" value="PROKAR_LIPOPROTEIN"/>
    <property type="match status" value="1"/>
</dbReference>
<dbReference type="GO" id="GO:0016787">
    <property type="term" value="F:hydrolase activity"/>
    <property type="evidence" value="ECO:0007669"/>
    <property type="project" value="UniProtKB-KW"/>
</dbReference>
<dbReference type="PANTHER" id="PTHR43798">
    <property type="entry name" value="MONOACYLGLYCEROL LIPASE"/>
    <property type="match status" value="1"/>
</dbReference>
<feature type="signal peptide" evidence="1">
    <location>
        <begin position="1"/>
        <end position="35"/>
    </location>
</feature>
<gene>
    <name evidence="3" type="ORF">KO481_09590</name>
</gene>
<organism evidence="3 4">
    <name type="scientific">Nocardia albiluteola</name>
    <dbReference type="NCBI Taxonomy" id="2842303"/>
    <lineage>
        <taxon>Bacteria</taxon>
        <taxon>Bacillati</taxon>
        <taxon>Actinomycetota</taxon>
        <taxon>Actinomycetes</taxon>
        <taxon>Mycobacteriales</taxon>
        <taxon>Nocardiaceae</taxon>
        <taxon>Nocardia</taxon>
    </lineage>
</organism>
<feature type="chain" id="PRO_5046818216" evidence="1">
    <location>
        <begin position="36"/>
        <end position="320"/>
    </location>
</feature>